<dbReference type="InterPro" id="IPR006047">
    <property type="entry name" value="GH13_cat_dom"/>
</dbReference>
<evidence type="ECO:0000259" key="12">
    <source>
        <dbReference type="SMART" id="SM00810"/>
    </source>
</evidence>
<evidence type="ECO:0000256" key="2">
    <source>
        <dbReference type="ARBA" id="ARBA00001913"/>
    </source>
</evidence>
<dbReference type="SMART" id="SM00810">
    <property type="entry name" value="Alpha-amyl_C2"/>
    <property type="match status" value="1"/>
</dbReference>
<evidence type="ECO:0000256" key="7">
    <source>
        <dbReference type="ARBA" id="ARBA00023277"/>
    </source>
</evidence>
<dbReference type="GO" id="GO:0005509">
    <property type="term" value="F:calcium ion binding"/>
    <property type="evidence" value="ECO:0007669"/>
    <property type="project" value="InterPro"/>
</dbReference>
<reference evidence="13 14" key="1">
    <citation type="submission" date="2020-08" db="EMBL/GenBank/DDBJ databases">
        <title>Plant Genome Project.</title>
        <authorList>
            <person name="Zhang R.-G."/>
        </authorList>
    </citation>
    <scope>NUCLEOTIDE SEQUENCE [LARGE SCALE GENOMIC DNA]</scope>
    <source>
        <tissue evidence="13">Rhizome</tissue>
    </source>
</reference>
<proteinExistence type="inferred from homology"/>
<dbReference type="SUPFAM" id="SSF51011">
    <property type="entry name" value="Glycosyl hydrolase domain"/>
    <property type="match status" value="1"/>
</dbReference>
<gene>
    <name evidence="13" type="ORF">ZIOFF_007129</name>
</gene>
<comment type="subunit">
    <text evidence="4">Monomer.</text>
</comment>
<comment type="cofactor">
    <cofactor evidence="2">
        <name>Ca(2+)</name>
        <dbReference type="ChEBI" id="CHEBI:29108"/>
    </cofactor>
</comment>
<dbReference type="SMART" id="SM00642">
    <property type="entry name" value="Aamy"/>
    <property type="match status" value="1"/>
</dbReference>
<name>A0A8J5M5J8_ZINOF</name>
<feature type="domain" description="Alpha-amylase C-terminal beta-sheet" evidence="12">
    <location>
        <begin position="532"/>
        <end position="592"/>
    </location>
</feature>
<evidence type="ECO:0000256" key="9">
    <source>
        <dbReference type="RuleBase" id="RU003615"/>
    </source>
</evidence>
<keyword evidence="14" id="KW-1185">Reference proteome</keyword>
<protein>
    <recommendedName>
        <fullName evidence="5 10">Alpha-amylase</fullName>
        <ecNumber evidence="5 10">3.2.1.1</ecNumber>
    </recommendedName>
</protein>
<dbReference type="InterPro" id="IPR017853">
    <property type="entry name" value="GH"/>
</dbReference>
<dbReference type="InterPro" id="IPR013780">
    <property type="entry name" value="Glyco_hydro_b"/>
</dbReference>
<dbReference type="PANTHER" id="PTHR43447">
    <property type="entry name" value="ALPHA-AMYLASE"/>
    <property type="match status" value="1"/>
</dbReference>
<evidence type="ECO:0000256" key="3">
    <source>
        <dbReference type="ARBA" id="ARBA00008061"/>
    </source>
</evidence>
<comment type="similarity">
    <text evidence="3 9">Belongs to the glycosyl hydrolase 13 family.</text>
</comment>
<dbReference type="Pfam" id="PF07821">
    <property type="entry name" value="Alpha-amyl_C2"/>
    <property type="match status" value="1"/>
</dbReference>
<evidence type="ECO:0000256" key="1">
    <source>
        <dbReference type="ARBA" id="ARBA00000548"/>
    </source>
</evidence>
<evidence type="ECO:0000256" key="6">
    <source>
        <dbReference type="ARBA" id="ARBA00022801"/>
    </source>
</evidence>
<keyword evidence="7 10" id="KW-0119">Carbohydrate metabolism</keyword>
<evidence type="ECO:0000256" key="10">
    <source>
        <dbReference type="RuleBase" id="RU361134"/>
    </source>
</evidence>
<dbReference type="InterPro" id="IPR006046">
    <property type="entry name" value="Alpha_amylase"/>
</dbReference>
<dbReference type="EC" id="3.2.1.1" evidence="5 10"/>
<evidence type="ECO:0000313" key="14">
    <source>
        <dbReference type="Proteomes" id="UP000734854"/>
    </source>
</evidence>
<dbReference type="CDD" id="cd11314">
    <property type="entry name" value="AmyAc_arch_bac_plant_AmyA"/>
    <property type="match status" value="1"/>
</dbReference>
<accession>A0A8J5M5J8</accession>
<dbReference type="Gene3D" id="3.20.20.80">
    <property type="entry name" value="Glycosidases"/>
    <property type="match status" value="1"/>
</dbReference>
<dbReference type="GO" id="GO:0005975">
    <property type="term" value="P:carbohydrate metabolic process"/>
    <property type="evidence" value="ECO:0007669"/>
    <property type="project" value="InterPro"/>
</dbReference>
<dbReference type="Gene3D" id="2.60.40.1180">
    <property type="entry name" value="Golgi alpha-mannosidase II"/>
    <property type="match status" value="1"/>
</dbReference>
<dbReference type="EMBL" id="JACMSC010000002">
    <property type="protein sequence ID" value="KAG6533263.1"/>
    <property type="molecule type" value="Genomic_DNA"/>
</dbReference>
<dbReference type="AlphaFoldDB" id="A0A8J5M5J8"/>
<evidence type="ECO:0000313" key="13">
    <source>
        <dbReference type="EMBL" id="KAG6533263.1"/>
    </source>
</evidence>
<feature type="domain" description="Glycosyl hydrolase family 13 catalytic" evidence="11">
    <location>
        <begin position="193"/>
        <end position="531"/>
    </location>
</feature>
<evidence type="ECO:0000256" key="5">
    <source>
        <dbReference type="ARBA" id="ARBA00012595"/>
    </source>
</evidence>
<comment type="catalytic activity">
    <reaction evidence="1 10">
        <text>Endohydrolysis of (1-&gt;4)-alpha-D-glucosidic linkages in polysaccharides containing three or more (1-&gt;4)-alpha-linked D-glucose units.</text>
        <dbReference type="EC" id="3.2.1.1"/>
    </reaction>
</comment>
<dbReference type="GO" id="GO:0004556">
    <property type="term" value="F:alpha-amylase activity"/>
    <property type="evidence" value="ECO:0007669"/>
    <property type="project" value="UniProtKB-UniRule"/>
</dbReference>
<sequence length="593" mass="66198">MNVKRCSPARALLEREETEKKAMRKQHRSAAIAAADVYSRRPFLQSMDRPPPKMGAQTSSGRKPMIKEIWNLKRSSPLGEQRLSPTLYQRQRQQITATGTETTPAVRLMQWIEILYECLLPAGSIDTNASDTINWNWRMETTLASSSPSIPSSSLLAYTSIFSKGEMRSHLAVFAFLLLLSQLSLAPHKARAQILFQGFNWESWRQQGGWYNFLKDKITDIAGAGVTHVWLPPPSQSVGPQGYMPGRLYDLNSSKYGTESELKSLIGALHEKGIKCVADIVINHRCAERQDGRGVWCIFEGGTDDGRLDWGPHMICRDDTQYSDGTGNPDTGADFGAAPDIDHLNAQVQQELTDWLNWLKADLGFDGWRLDFAKGYSSSVAKVYVQGTRPDIAVAEFWSSLAYDNDGKPDYDQDGSRQELVNWVQQVGGSAAAFDFTTKGVLQAAVQGELWRMKDQQGKAPGMMGWWPEKAVTFIDNHDTGSTQKLWPFPSDKIMQGYAYILTHPGIPSIFYDHLFDWGLKEQISELAAVRLQNEIHPGSTLAILASDADCYVAMIDGKLITKIGPRFDVGNLVPTNFQVVTSGKDYSVWVKK</sequence>
<evidence type="ECO:0000256" key="8">
    <source>
        <dbReference type="ARBA" id="ARBA00023295"/>
    </source>
</evidence>
<evidence type="ECO:0000256" key="4">
    <source>
        <dbReference type="ARBA" id="ARBA00011245"/>
    </source>
</evidence>
<dbReference type="InterPro" id="IPR012850">
    <property type="entry name" value="A-amylase_bs_C"/>
</dbReference>
<dbReference type="Proteomes" id="UP000734854">
    <property type="component" value="Unassembled WGS sequence"/>
</dbReference>
<dbReference type="PRINTS" id="PR00110">
    <property type="entry name" value="ALPHAAMYLASE"/>
</dbReference>
<dbReference type="SUPFAM" id="SSF51445">
    <property type="entry name" value="(Trans)glycosidases"/>
    <property type="match status" value="1"/>
</dbReference>
<evidence type="ECO:0000259" key="11">
    <source>
        <dbReference type="SMART" id="SM00642"/>
    </source>
</evidence>
<organism evidence="13 14">
    <name type="scientific">Zingiber officinale</name>
    <name type="common">Ginger</name>
    <name type="synonym">Amomum zingiber</name>
    <dbReference type="NCBI Taxonomy" id="94328"/>
    <lineage>
        <taxon>Eukaryota</taxon>
        <taxon>Viridiplantae</taxon>
        <taxon>Streptophyta</taxon>
        <taxon>Embryophyta</taxon>
        <taxon>Tracheophyta</taxon>
        <taxon>Spermatophyta</taxon>
        <taxon>Magnoliopsida</taxon>
        <taxon>Liliopsida</taxon>
        <taxon>Zingiberales</taxon>
        <taxon>Zingiberaceae</taxon>
        <taxon>Zingiber</taxon>
    </lineage>
</organism>
<keyword evidence="6 10" id="KW-0378">Hydrolase</keyword>
<comment type="caution">
    <text evidence="13">The sequence shown here is derived from an EMBL/GenBank/DDBJ whole genome shotgun (WGS) entry which is preliminary data.</text>
</comment>
<dbReference type="Pfam" id="PF00128">
    <property type="entry name" value="Alpha-amylase"/>
    <property type="match status" value="1"/>
</dbReference>
<keyword evidence="8 10" id="KW-0326">Glycosidase</keyword>